<comment type="caution">
    <text evidence="1">The sequence shown here is derived from an EMBL/GenBank/DDBJ whole genome shotgun (WGS) entry which is preliminary data.</text>
</comment>
<evidence type="ECO:0008006" key="3">
    <source>
        <dbReference type="Google" id="ProtNLM"/>
    </source>
</evidence>
<keyword evidence="2" id="KW-1185">Reference proteome</keyword>
<dbReference type="RefSeq" id="WP_046144193.1">
    <property type="nucleotide sequence ID" value="NZ_LAJG01000036.1"/>
</dbReference>
<dbReference type="AlphaFoldDB" id="A0A0F5L3F9"/>
<dbReference type="STRING" id="361041.VW35_16465"/>
<dbReference type="EMBL" id="LAJG01000036">
    <property type="protein sequence ID" value="KKB76903.1"/>
    <property type="molecule type" value="Genomic_DNA"/>
</dbReference>
<sequence>MAHDNSRIAIDPALNSVLEALAKARRTSKRNLVEQMLRRSLENDDRLSAVVGMLKAAAERQMSVDAKIEVIASVVSDIWSAEKGPAE</sequence>
<proteinExistence type="predicted"/>
<reference evidence="1 2" key="1">
    <citation type="submission" date="2015-03" db="EMBL/GenBank/DDBJ databases">
        <authorList>
            <person name="Hassan Y.I."/>
            <person name="Lepp D."/>
            <person name="Zhou T."/>
        </authorList>
    </citation>
    <scope>NUCLEOTIDE SEQUENCE [LARGE SCALE GENOMIC DNA]</scope>
    <source>
        <strain evidence="1 2">GH2-10</strain>
    </source>
</reference>
<accession>A0A0F5L3F9</accession>
<protein>
    <recommendedName>
        <fullName evidence="3">Ribbon-helix-helix protein CopG domain-containing protein</fullName>
    </recommendedName>
</protein>
<gene>
    <name evidence="1" type="ORF">VW35_16465</name>
</gene>
<organism evidence="1 2">
    <name type="scientific">Devosia soli</name>
    <dbReference type="NCBI Taxonomy" id="361041"/>
    <lineage>
        <taxon>Bacteria</taxon>
        <taxon>Pseudomonadati</taxon>
        <taxon>Pseudomonadota</taxon>
        <taxon>Alphaproteobacteria</taxon>
        <taxon>Hyphomicrobiales</taxon>
        <taxon>Devosiaceae</taxon>
        <taxon>Devosia</taxon>
    </lineage>
</organism>
<dbReference type="PATRIC" id="fig|361041.3.peg.2692"/>
<dbReference type="Proteomes" id="UP000033514">
    <property type="component" value="Unassembled WGS sequence"/>
</dbReference>
<name>A0A0F5L3F9_9HYPH</name>
<evidence type="ECO:0000313" key="2">
    <source>
        <dbReference type="Proteomes" id="UP000033514"/>
    </source>
</evidence>
<evidence type="ECO:0000313" key="1">
    <source>
        <dbReference type="EMBL" id="KKB76903.1"/>
    </source>
</evidence>